<dbReference type="EMBL" id="HF583484">
    <property type="protein sequence ID" value="CCQ42981.1"/>
    <property type="molecule type" value="Genomic_DNA"/>
</dbReference>
<organism evidence="1">
    <name type="scientific">Homo sapiens</name>
    <name type="common">Human</name>
    <dbReference type="NCBI Taxonomy" id="9606"/>
    <lineage>
        <taxon>Eukaryota</taxon>
        <taxon>Metazoa</taxon>
        <taxon>Chordata</taxon>
        <taxon>Craniata</taxon>
        <taxon>Vertebrata</taxon>
        <taxon>Euteleostomi</taxon>
        <taxon>Mammalia</taxon>
        <taxon>Eutheria</taxon>
        <taxon>Euarchontoglires</taxon>
        <taxon>Primates</taxon>
        <taxon>Haplorrhini</taxon>
        <taxon>Catarrhini</taxon>
        <taxon>Hominidae</taxon>
        <taxon>Homo</taxon>
    </lineage>
</organism>
<name>L8E8C4_HUMAN</name>
<dbReference type="AlphaFoldDB" id="L8E8C4"/>
<evidence type="ECO:0000313" key="1">
    <source>
        <dbReference type="EMBL" id="CCQ42981.1"/>
    </source>
</evidence>
<gene>
    <name evidence="1" type="primary">APOB</name>
</gene>
<proteinExistence type="predicted"/>
<sequence length="76" mass="8647">MEIPSQNLLSLPPWNLSMISILQCCTLPLKEQLTTSLAWKASPLTFPLSHLPKEMSRVRFFLGNIQELLLVRPTLT</sequence>
<dbReference type="OrthoDB" id="6484170at2759"/>
<protein>
    <submittedName>
        <fullName evidence="1">Alternative protein APOB</fullName>
    </submittedName>
</protein>
<dbReference type="ChiTaRS" id="APOB">
    <property type="organism name" value="human"/>
</dbReference>
<accession>L8E8C4</accession>
<reference evidence="1" key="1">
    <citation type="journal article" date="2013" name="PLoS ONE">
        <title>Direct detection of alternative open reading frames translation products in human significantly expands the proteome.</title>
        <authorList>
            <person name="Vanderperre B."/>
            <person name="Lucier J.-F."/>
            <person name="Motard J."/>
            <person name="Tremblay G."/>
            <person name="Vanderperre S."/>
            <person name="Wisztorski M."/>
            <person name="Salzet M."/>
            <person name="Boisvert F.-M."/>
            <person name="Roucou X."/>
        </authorList>
    </citation>
    <scope>NUCLEOTIDE SEQUENCE</scope>
</reference>